<organism evidence="2 3">
    <name type="scientific">Paenibacillus pinisoli</name>
    <dbReference type="NCBI Taxonomy" id="1276110"/>
    <lineage>
        <taxon>Bacteria</taxon>
        <taxon>Bacillati</taxon>
        <taxon>Bacillota</taxon>
        <taxon>Bacilli</taxon>
        <taxon>Bacillales</taxon>
        <taxon>Paenibacillaceae</taxon>
        <taxon>Paenibacillus</taxon>
    </lineage>
</organism>
<evidence type="ECO:0000313" key="3">
    <source>
        <dbReference type="Proteomes" id="UP000267798"/>
    </source>
</evidence>
<dbReference type="PANTHER" id="PTHR34821:SF2">
    <property type="entry name" value="INNER MEMBRANE PROTEIN YDCZ"/>
    <property type="match status" value="1"/>
</dbReference>
<comment type="caution">
    <text evidence="2">The sequence shown here is derived from an EMBL/GenBank/DDBJ whole genome shotgun (WGS) entry which is preliminary data.</text>
</comment>
<evidence type="ECO:0000313" key="2">
    <source>
        <dbReference type="EMBL" id="RJX40488.1"/>
    </source>
</evidence>
<feature type="transmembrane region" description="Helical" evidence="1">
    <location>
        <begin position="38"/>
        <end position="56"/>
    </location>
</feature>
<protein>
    <submittedName>
        <fullName evidence="2">DMT family transporter</fullName>
    </submittedName>
</protein>
<keyword evidence="1" id="KW-0472">Membrane</keyword>
<name>A0A3A6PMA3_9BACL</name>
<dbReference type="AlphaFoldDB" id="A0A3A6PMA3"/>
<proteinExistence type="predicted"/>
<keyword evidence="1" id="KW-0812">Transmembrane</keyword>
<dbReference type="RefSeq" id="WP_120106001.1">
    <property type="nucleotide sequence ID" value="NZ_QXQB01000001.1"/>
</dbReference>
<dbReference type="PANTHER" id="PTHR34821">
    <property type="entry name" value="INNER MEMBRANE PROTEIN YDCZ"/>
    <property type="match status" value="1"/>
</dbReference>
<reference evidence="2 3" key="1">
    <citation type="submission" date="2018-09" db="EMBL/GenBank/DDBJ databases">
        <title>Paenibacillus aracenensis nov. sp. isolated from a cave in southern Spain.</title>
        <authorList>
            <person name="Jurado V."/>
            <person name="Gutierrez-Patricio S."/>
            <person name="Gonzalez-Pimentel J.L."/>
            <person name="Miller A.Z."/>
            <person name="Laiz L."/>
            <person name="Saiz-Jimenez C."/>
        </authorList>
    </citation>
    <scope>NUCLEOTIDE SEQUENCE [LARGE SCALE GENOMIC DNA]</scope>
    <source>
        <strain evidence="2 3">JCM 19203</strain>
    </source>
</reference>
<dbReference type="OrthoDB" id="7864805at2"/>
<keyword evidence="1" id="KW-1133">Transmembrane helix</keyword>
<keyword evidence="3" id="KW-1185">Reference proteome</keyword>
<sequence>MTKIWVYVLALLAGVSLSIEGAIYGVLGESIGKLETSFYNFAVGSVIIGVILLFFGKGKLSYSKRAPKWQLSGGILGVIYLTLLVYGIPYLGVGLTMISVIAGQMAMSMVIEHNGWLGSAKIKVTKEKMMAVALMFAALLLVF</sequence>
<dbReference type="Pfam" id="PF04657">
    <property type="entry name" value="DMT_YdcZ"/>
    <property type="match status" value="1"/>
</dbReference>
<dbReference type="GO" id="GO:0005886">
    <property type="term" value="C:plasma membrane"/>
    <property type="evidence" value="ECO:0007669"/>
    <property type="project" value="TreeGrafter"/>
</dbReference>
<evidence type="ECO:0000256" key="1">
    <source>
        <dbReference type="SAM" id="Phobius"/>
    </source>
</evidence>
<dbReference type="InterPro" id="IPR006750">
    <property type="entry name" value="YdcZ"/>
</dbReference>
<feature type="transmembrane region" description="Helical" evidence="1">
    <location>
        <begin position="68"/>
        <end position="88"/>
    </location>
</feature>
<dbReference type="Proteomes" id="UP000267798">
    <property type="component" value="Unassembled WGS sequence"/>
</dbReference>
<gene>
    <name evidence="2" type="ORF">D3P09_00220</name>
</gene>
<dbReference type="EMBL" id="QXQB01000001">
    <property type="protein sequence ID" value="RJX40488.1"/>
    <property type="molecule type" value="Genomic_DNA"/>
</dbReference>
<accession>A0A3A6PMA3</accession>